<protein>
    <submittedName>
        <fullName evidence="7">Cytochrome P450</fullName>
    </submittedName>
</protein>
<sequence length="501" mass="56480">MSDLLVVSALVVAAVWLTFSFLLHATQDSREPQPLGTSIPFFGPILGVIKHQVRYLRELRDQYQLPICTLRLPFSRIYVVNNPELIQAVHRQSNALSFSPIGRDFGFLFSGLTQASQKTLKKAYDGDGNGFTRIIHQFLKDGHGLELATRSAINELVQTVPKWTSPHVPVDLFDTVRHALTIALTNTVYGPNNPFLDPQVEAAWLKFLPGISHLMYSPLPYITARRNLQAREKVVAAFVKYFKNDHHLQGSQMIQDMYEANMAHGLQMDECAKMEIATCLALLSSGSLTAIWTILHILSDVTILEAVRQEILDNITKKDIQDKHTTLTVDLGSLKSDCPILMAVLQETLRYHSTVMSVKAVEKDMILSKTYLLKKNSVLMIPGPVVHHDANVWGPDADWFNHHRFLDTKKTVNTASYRPFGSGATMCPGRHFSTNVILALVTMMMLQFDVHPVENQGEWVLPTTKGADLWNAMPKLDHDVKVTITPREEMENVDMKFVWDN</sequence>
<gene>
    <name evidence="7" type="ORF">K504DRAFT_399242</name>
</gene>
<dbReference type="PANTHER" id="PTHR47582:SF1">
    <property type="entry name" value="P450, PUTATIVE (EUROFUNG)-RELATED"/>
    <property type="match status" value="1"/>
</dbReference>
<dbReference type="GO" id="GO:0016705">
    <property type="term" value="F:oxidoreductase activity, acting on paired donors, with incorporation or reduction of molecular oxygen"/>
    <property type="evidence" value="ECO:0007669"/>
    <property type="project" value="InterPro"/>
</dbReference>
<dbReference type="OrthoDB" id="3366823at2759"/>
<comment type="cofactor">
    <cofactor evidence="1 5">
        <name>heme</name>
        <dbReference type="ChEBI" id="CHEBI:30413"/>
    </cofactor>
</comment>
<dbReference type="GO" id="GO:0020037">
    <property type="term" value="F:heme binding"/>
    <property type="evidence" value="ECO:0007669"/>
    <property type="project" value="InterPro"/>
</dbReference>
<name>A0A6G1KMZ1_9PLEO</name>
<keyword evidence="3 5" id="KW-0479">Metal-binding</keyword>
<feature type="binding site" description="axial binding residue" evidence="5">
    <location>
        <position position="427"/>
    </location>
    <ligand>
        <name>heme</name>
        <dbReference type="ChEBI" id="CHEBI:30413"/>
    </ligand>
    <ligandPart>
        <name>Fe</name>
        <dbReference type="ChEBI" id="CHEBI:18248"/>
    </ligandPart>
</feature>
<dbReference type="EMBL" id="MU005765">
    <property type="protein sequence ID" value="KAF2713761.1"/>
    <property type="molecule type" value="Genomic_DNA"/>
</dbReference>
<dbReference type="GO" id="GO:0005506">
    <property type="term" value="F:iron ion binding"/>
    <property type="evidence" value="ECO:0007669"/>
    <property type="project" value="InterPro"/>
</dbReference>
<organism evidence="7 8">
    <name type="scientific">Pleomassaria siparia CBS 279.74</name>
    <dbReference type="NCBI Taxonomy" id="1314801"/>
    <lineage>
        <taxon>Eukaryota</taxon>
        <taxon>Fungi</taxon>
        <taxon>Dikarya</taxon>
        <taxon>Ascomycota</taxon>
        <taxon>Pezizomycotina</taxon>
        <taxon>Dothideomycetes</taxon>
        <taxon>Pleosporomycetidae</taxon>
        <taxon>Pleosporales</taxon>
        <taxon>Pleomassariaceae</taxon>
        <taxon>Pleomassaria</taxon>
    </lineage>
</organism>
<dbReference type="InterPro" id="IPR017972">
    <property type="entry name" value="Cyt_P450_CS"/>
</dbReference>
<evidence type="ECO:0000256" key="3">
    <source>
        <dbReference type="ARBA" id="ARBA00022723"/>
    </source>
</evidence>
<dbReference type="PROSITE" id="PS00086">
    <property type="entry name" value="CYTOCHROME_P450"/>
    <property type="match status" value="1"/>
</dbReference>
<evidence type="ECO:0000256" key="2">
    <source>
        <dbReference type="ARBA" id="ARBA00010617"/>
    </source>
</evidence>
<reference evidence="7" key="1">
    <citation type="journal article" date="2020" name="Stud. Mycol.">
        <title>101 Dothideomycetes genomes: a test case for predicting lifestyles and emergence of pathogens.</title>
        <authorList>
            <person name="Haridas S."/>
            <person name="Albert R."/>
            <person name="Binder M."/>
            <person name="Bloem J."/>
            <person name="Labutti K."/>
            <person name="Salamov A."/>
            <person name="Andreopoulos B."/>
            <person name="Baker S."/>
            <person name="Barry K."/>
            <person name="Bills G."/>
            <person name="Bluhm B."/>
            <person name="Cannon C."/>
            <person name="Castanera R."/>
            <person name="Culley D."/>
            <person name="Daum C."/>
            <person name="Ezra D."/>
            <person name="Gonzalez J."/>
            <person name="Henrissat B."/>
            <person name="Kuo A."/>
            <person name="Liang C."/>
            <person name="Lipzen A."/>
            <person name="Lutzoni F."/>
            <person name="Magnuson J."/>
            <person name="Mondo S."/>
            <person name="Nolan M."/>
            <person name="Ohm R."/>
            <person name="Pangilinan J."/>
            <person name="Park H.-J."/>
            <person name="Ramirez L."/>
            <person name="Alfaro M."/>
            <person name="Sun H."/>
            <person name="Tritt A."/>
            <person name="Yoshinaga Y."/>
            <person name="Zwiers L.-H."/>
            <person name="Turgeon B."/>
            <person name="Goodwin S."/>
            <person name="Spatafora J."/>
            <person name="Crous P."/>
            <person name="Grigoriev I."/>
        </authorList>
    </citation>
    <scope>NUCLEOTIDE SEQUENCE</scope>
    <source>
        <strain evidence="7">CBS 279.74</strain>
    </source>
</reference>
<evidence type="ECO:0000256" key="1">
    <source>
        <dbReference type="ARBA" id="ARBA00001971"/>
    </source>
</evidence>
<comment type="similarity">
    <text evidence="2 6">Belongs to the cytochrome P450 family.</text>
</comment>
<dbReference type="GO" id="GO:0004497">
    <property type="term" value="F:monooxygenase activity"/>
    <property type="evidence" value="ECO:0007669"/>
    <property type="project" value="UniProtKB-KW"/>
</dbReference>
<dbReference type="Pfam" id="PF00067">
    <property type="entry name" value="p450"/>
    <property type="match status" value="1"/>
</dbReference>
<evidence type="ECO:0000313" key="8">
    <source>
        <dbReference type="Proteomes" id="UP000799428"/>
    </source>
</evidence>
<accession>A0A6G1KMZ1</accession>
<evidence type="ECO:0000256" key="5">
    <source>
        <dbReference type="PIRSR" id="PIRSR602403-1"/>
    </source>
</evidence>
<dbReference type="Proteomes" id="UP000799428">
    <property type="component" value="Unassembled WGS sequence"/>
</dbReference>
<dbReference type="Gene3D" id="1.10.630.10">
    <property type="entry name" value="Cytochrome P450"/>
    <property type="match status" value="1"/>
</dbReference>
<dbReference type="InterPro" id="IPR001128">
    <property type="entry name" value="Cyt_P450"/>
</dbReference>
<dbReference type="InterPro" id="IPR036396">
    <property type="entry name" value="Cyt_P450_sf"/>
</dbReference>
<dbReference type="PRINTS" id="PR00465">
    <property type="entry name" value="EP450IV"/>
</dbReference>
<evidence type="ECO:0000256" key="4">
    <source>
        <dbReference type="ARBA" id="ARBA00023004"/>
    </source>
</evidence>
<dbReference type="PANTHER" id="PTHR47582">
    <property type="entry name" value="P450, PUTATIVE (EUROFUNG)-RELATED"/>
    <property type="match status" value="1"/>
</dbReference>
<keyword evidence="8" id="KW-1185">Reference proteome</keyword>
<keyword evidence="4 5" id="KW-0408">Iron</keyword>
<evidence type="ECO:0000256" key="6">
    <source>
        <dbReference type="RuleBase" id="RU000461"/>
    </source>
</evidence>
<keyword evidence="6" id="KW-0560">Oxidoreductase</keyword>
<keyword evidence="5 6" id="KW-0349">Heme</keyword>
<dbReference type="SUPFAM" id="SSF48264">
    <property type="entry name" value="Cytochrome P450"/>
    <property type="match status" value="1"/>
</dbReference>
<dbReference type="CDD" id="cd11040">
    <property type="entry name" value="CYP7_CYP8-like"/>
    <property type="match status" value="1"/>
</dbReference>
<keyword evidence="6" id="KW-0503">Monooxygenase</keyword>
<evidence type="ECO:0000313" key="7">
    <source>
        <dbReference type="EMBL" id="KAF2713761.1"/>
    </source>
</evidence>
<dbReference type="InterPro" id="IPR053007">
    <property type="entry name" value="CYP450_monoxygenase_sec-met"/>
</dbReference>
<dbReference type="InterPro" id="IPR002403">
    <property type="entry name" value="Cyt_P450_E_grp-IV"/>
</dbReference>
<dbReference type="AlphaFoldDB" id="A0A6G1KMZ1"/>
<proteinExistence type="inferred from homology"/>